<dbReference type="InterPro" id="IPR023346">
    <property type="entry name" value="Lysozyme-like_dom_sf"/>
</dbReference>
<dbReference type="GO" id="GO:0006032">
    <property type="term" value="P:chitin catabolic process"/>
    <property type="evidence" value="ECO:0007669"/>
    <property type="project" value="InterPro"/>
</dbReference>
<dbReference type="PANTHER" id="PTHR34408:SF1">
    <property type="entry name" value="GLYCOSYL HYDROLASE FAMILY 19 DOMAIN-CONTAINING PROTEIN HI_1415"/>
    <property type="match status" value="1"/>
</dbReference>
<dbReference type="KEGG" id="vg:26643249"/>
<dbReference type="InterPro" id="IPR052354">
    <property type="entry name" value="Cell_Wall_Dynamics_Protein"/>
</dbReference>
<gene>
    <name evidence="2" type="ORF">MaMVDC_71</name>
</gene>
<sequence length="251" mass="28641">MLRDIDRAMRLQELNSQQVRELQQELGGLVVDGVMGPRTEARWEEWKKANNQAEPDLIGPGSVRLLLSAKEVMTRGDYDLALAPASKRDRDRYYRPLMAAMEECNIKGPARMAMFLAQLMHESGNLRYDEEIWGPTPIQRGYEGRRDLGNIKVGDGRRFRGRGLFQLTGRANYQNMGNMLGLPLVDNPELAKEPVNSARIAAHYWRTRGLNEIADKNDINAFRQVTRRINGGLIGLSDRLEHWKRIQAVLT</sequence>
<dbReference type="SUPFAM" id="SSF53955">
    <property type="entry name" value="Lysozyme-like"/>
    <property type="match status" value="1"/>
</dbReference>
<accession>A0A075BS11</accession>
<dbReference type="EMBL" id="KF356199">
    <property type="protein sequence ID" value="AGR48636.1"/>
    <property type="molecule type" value="Genomic_DNA"/>
</dbReference>
<dbReference type="Pfam" id="PF00182">
    <property type="entry name" value="Glyco_hydro_19"/>
    <property type="match status" value="1"/>
</dbReference>
<evidence type="ECO:0000259" key="1">
    <source>
        <dbReference type="Pfam" id="PF00182"/>
    </source>
</evidence>
<protein>
    <submittedName>
        <fullName evidence="2">Chitinase</fullName>
    </submittedName>
</protein>
<evidence type="ECO:0000313" key="2">
    <source>
        <dbReference type="EMBL" id="AGR48636.1"/>
    </source>
</evidence>
<dbReference type="Gene3D" id="1.10.530.10">
    <property type="match status" value="1"/>
</dbReference>
<keyword evidence="3" id="KW-1185">Reference proteome</keyword>
<reference evidence="2 3" key="1">
    <citation type="submission" date="2013-07" db="EMBL/GenBank/DDBJ databases">
        <title>Sequencing and analysis of the complete genome of Microcystis aeruginosa phage MaMV-DC.</title>
        <authorList>
            <person name="Ou T."/>
            <person name="Li S.H."/>
            <person name="Zhang Q.Y."/>
        </authorList>
    </citation>
    <scope>NUCLEOTIDE SEQUENCE [LARGE SCALE GENOMIC DNA]</scope>
</reference>
<dbReference type="InterPro" id="IPR000726">
    <property type="entry name" value="Glyco_hydro_19_cat"/>
</dbReference>
<proteinExistence type="predicted"/>
<evidence type="ECO:0000313" key="3">
    <source>
        <dbReference type="Proteomes" id="UP000028567"/>
    </source>
</evidence>
<organism evidence="2 3">
    <name type="scientific">Microcystis phage MaMV-DC</name>
    <dbReference type="NCBI Taxonomy" id="1357715"/>
    <lineage>
        <taxon>Viruses</taxon>
        <taxon>Duplodnaviria</taxon>
        <taxon>Heunggongvirae</taxon>
        <taxon>Uroviricota</taxon>
        <taxon>Caudoviricetes</taxon>
        <taxon>Fukuivirus</taxon>
        <taxon>Fukuivirus MVDC</taxon>
    </lineage>
</organism>
<dbReference type="GO" id="GO:0016998">
    <property type="term" value="P:cell wall macromolecule catabolic process"/>
    <property type="evidence" value="ECO:0007669"/>
    <property type="project" value="InterPro"/>
</dbReference>
<dbReference type="Proteomes" id="UP000028567">
    <property type="component" value="Segment"/>
</dbReference>
<dbReference type="GeneID" id="26643249"/>
<name>A0A075BS11_9CAUD</name>
<dbReference type="SMR" id="A0A075BS11"/>
<dbReference type="RefSeq" id="YP_009217755.1">
    <property type="nucleotide sequence ID" value="NC_029002.1"/>
</dbReference>
<feature type="domain" description="Glycoside hydrolase family 19 catalytic" evidence="1">
    <location>
        <begin position="153"/>
        <end position="209"/>
    </location>
</feature>
<dbReference type="GO" id="GO:0004568">
    <property type="term" value="F:chitinase activity"/>
    <property type="evidence" value="ECO:0007669"/>
    <property type="project" value="InterPro"/>
</dbReference>
<dbReference type="PANTHER" id="PTHR34408">
    <property type="entry name" value="FAMILY PROTEIN, PUTATIVE-RELATED"/>
    <property type="match status" value="1"/>
</dbReference>